<reference evidence="1" key="1">
    <citation type="submission" date="2020-06" db="EMBL/GenBank/DDBJ databases">
        <title>Draft genome of Bugula neritina, a colonial animal packing powerful symbionts and potential medicines.</title>
        <authorList>
            <person name="Rayko M."/>
        </authorList>
    </citation>
    <scope>NUCLEOTIDE SEQUENCE [LARGE SCALE GENOMIC DNA]</scope>
    <source>
        <strain evidence="1">Kwan_BN1</strain>
    </source>
</reference>
<gene>
    <name evidence="1" type="ORF">EB796_007573</name>
</gene>
<evidence type="ECO:0000313" key="1">
    <source>
        <dbReference type="EMBL" id="KAF6034124.1"/>
    </source>
</evidence>
<proteinExistence type="predicted"/>
<name>A0A7J7K865_BUGNE</name>
<accession>A0A7J7K865</accession>
<organism evidence="1 2">
    <name type="scientific">Bugula neritina</name>
    <name type="common">Brown bryozoan</name>
    <name type="synonym">Sertularia neritina</name>
    <dbReference type="NCBI Taxonomy" id="10212"/>
    <lineage>
        <taxon>Eukaryota</taxon>
        <taxon>Metazoa</taxon>
        <taxon>Spiralia</taxon>
        <taxon>Lophotrochozoa</taxon>
        <taxon>Bryozoa</taxon>
        <taxon>Gymnolaemata</taxon>
        <taxon>Cheilostomatida</taxon>
        <taxon>Flustrina</taxon>
        <taxon>Buguloidea</taxon>
        <taxon>Bugulidae</taxon>
        <taxon>Bugula</taxon>
    </lineage>
</organism>
<keyword evidence="2" id="KW-1185">Reference proteome</keyword>
<comment type="caution">
    <text evidence="1">The sequence shown here is derived from an EMBL/GenBank/DDBJ whole genome shotgun (WGS) entry which is preliminary data.</text>
</comment>
<sequence>MSTTTRLSDVPCVMFLKLKYTDELVSEQIRNLENFITLIGWNTCNAGREWFRAYHGYLMAAESNHGTSQPICMDINPEVTEGYGTDPAAPEVKLVRSGRGLWVEKKAVPCVVCIKNN</sequence>
<dbReference type="Proteomes" id="UP000593567">
    <property type="component" value="Unassembled WGS sequence"/>
</dbReference>
<protein>
    <submittedName>
        <fullName evidence="1">Uncharacterized protein</fullName>
    </submittedName>
</protein>
<evidence type="ECO:0000313" key="2">
    <source>
        <dbReference type="Proteomes" id="UP000593567"/>
    </source>
</evidence>
<dbReference type="EMBL" id="VXIV02001150">
    <property type="protein sequence ID" value="KAF6034124.1"/>
    <property type="molecule type" value="Genomic_DNA"/>
</dbReference>
<dbReference type="AlphaFoldDB" id="A0A7J7K865"/>